<evidence type="ECO:0000256" key="1">
    <source>
        <dbReference type="SAM" id="Phobius"/>
    </source>
</evidence>
<evidence type="ECO:0000313" key="3">
    <source>
        <dbReference type="Proteomes" id="UP000076532"/>
    </source>
</evidence>
<reference evidence="2 3" key="1">
    <citation type="journal article" date="2016" name="Mol. Biol. Evol.">
        <title>Comparative Genomics of Early-Diverging Mushroom-Forming Fungi Provides Insights into the Origins of Lignocellulose Decay Capabilities.</title>
        <authorList>
            <person name="Nagy L.G."/>
            <person name="Riley R."/>
            <person name="Tritt A."/>
            <person name="Adam C."/>
            <person name="Daum C."/>
            <person name="Floudas D."/>
            <person name="Sun H."/>
            <person name="Yadav J.S."/>
            <person name="Pangilinan J."/>
            <person name="Larsson K.H."/>
            <person name="Matsuura K."/>
            <person name="Barry K."/>
            <person name="Labutti K."/>
            <person name="Kuo R."/>
            <person name="Ohm R.A."/>
            <person name="Bhattacharya S.S."/>
            <person name="Shirouzu T."/>
            <person name="Yoshinaga Y."/>
            <person name="Martin F.M."/>
            <person name="Grigoriev I.V."/>
            <person name="Hibbett D.S."/>
        </authorList>
    </citation>
    <scope>NUCLEOTIDE SEQUENCE [LARGE SCALE GENOMIC DNA]</scope>
    <source>
        <strain evidence="2 3">CBS 109695</strain>
    </source>
</reference>
<keyword evidence="1" id="KW-1133">Transmembrane helix</keyword>
<dbReference type="AlphaFoldDB" id="A0A166PQF4"/>
<organism evidence="2 3">
    <name type="scientific">Athelia psychrophila</name>
    <dbReference type="NCBI Taxonomy" id="1759441"/>
    <lineage>
        <taxon>Eukaryota</taxon>
        <taxon>Fungi</taxon>
        <taxon>Dikarya</taxon>
        <taxon>Basidiomycota</taxon>
        <taxon>Agaricomycotina</taxon>
        <taxon>Agaricomycetes</taxon>
        <taxon>Agaricomycetidae</taxon>
        <taxon>Atheliales</taxon>
        <taxon>Atheliaceae</taxon>
        <taxon>Athelia</taxon>
    </lineage>
</organism>
<keyword evidence="3" id="KW-1185">Reference proteome</keyword>
<keyword evidence="1" id="KW-0812">Transmembrane</keyword>
<keyword evidence="1" id="KW-0472">Membrane</keyword>
<dbReference type="EMBL" id="KV417515">
    <property type="protein sequence ID" value="KZP26334.1"/>
    <property type="molecule type" value="Genomic_DNA"/>
</dbReference>
<proteinExistence type="predicted"/>
<sequence length="96" mass="10852">MPVAITLDLLMWMSAVTFIALSWLFNAGFVYQCGESRAYCAPYWITWRISIASQAIMGIITVIHFTLFIRDIMALRRAKRVAAKNFTELAENSTAA</sequence>
<feature type="transmembrane region" description="Helical" evidence="1">
    <location>
        <begin position="7"/>
        <end position="25"/>
    </location>
</feature>
<name>A0A166PQF4_9AGAM</name>
<evidence type="ECO:0000313" key="2">
    <source>
        <dbReference type="EMBL" id="KZP26334.1"/>
    </source>
</evidence>
<feature type="transmembrane region" description="Helical" evidence="1">
    <location>
        <begin position="45"/>
        <end position="69"/>
    </location>
</feature>
<dbReference type="Proteomes" id="UP000076532">
    <property type="component" value="Unassembled WGS sequence"/>
</dbReference>
<protein>
    <submittedName>
        <fullName evidence="2">Uncharacterized protein</fullName>
    </submittedName>
</protein>
<gene>
    <name evidence="2" type="ORF">FIBSPDRAFT_854974</name>
</gene>
<accession>A0A166PQF4</accession>